<keyword evidence="3" id="KW-0813">Transport</keyword>
<dbReference type="GO" id="GO:0030313">
    <property type="term" value="C:cell envelope"/>
    <property type="evidence" value="ECO:0007669"/>
    <property type="project" value="UniProtKB-SubCell"/>
</dbReference>
<accession>A0A1B3SKJ5</accession>
<dbReference type="Gene3D" id="3.10.105.10">
    <property type="entry name" value="Dipeptide-binding Protein, Domain 3"/>
    <property type="match status" value="1"/>
</dbReference>
<feature type="chain" id="PRO_5008554026" evidence="5">
    <location>
        <begin position="23"/>
        <end position="758"/>
    </location>
</feature>
<dbReference type="Gene3D" id="3.90.76.10">
    <property type="entry name" value="Dipeptide-binding Protein, Domain 1"/>
    <property type="match status" value="1"/>
</dbReference>
<comment type="subcellular location">
    <subcellularLocation>
        <location evidence="1">Cell envelope</location>
    </subcellularLocation>
</comment>
<evidence type="ECO:0000256" key="4">
    <source>
        <dbReference type="ARBA" id="ARBA00022729"/>
    </source>
</evidence>
<dbReference type="GO" id="GO:1904680">
    <property type="term" value="F:peptide transmembrane transporter activity"/>
    <property type="evidence" value="ECO:0007669"/>
    <property type="project" value="TreeGrafter"/>
</dbReference>
<dbReference type="KEGG" id="shj:SHELI_v1c05080"/>
<reference evidence="6 7" key="1">
    <citation type="submission" date="2016-08" db="EMBL/GenBank/DDBJ databases">
        <title>Complete genome sequence of Spiroplasma helicoides TABS-2 (DSM 22551).</title>
        <authorList>
            <person name="Shen W.-Y."/>
            <person name="Lo W.-S."/>
            <person name="Lai Y.-C."/>
            <person name="Kuo C.-H."/>
        </authorList>
    </citation>
    <scope>NUCLEOTIDE SEQUENCE [LARGE SCALE GENOMIC DNA]</scope>
    <source>
        <strain evidence="6 7">TABS-2</strain>
    </source>
</reference>
<evidence type="ECO:0000313" key="7">
    <source>
        <dbReference type="Proteomes" id="UP000094378"/>
    </source>
</evidence>
<feature type="signal peptide" evidence="5">
    <location>
        <begin position="1"/>
        <end position="22"/>
    </location>
</feature>
<keyword evidence="7" id="KW-1185">Reference proteome</keyword>
<name>A0A1B3SKJ5_9MOLU</name>
<dbReference type="STRING" id="216938.SHELI_v1c05080"/>
<dbReference type="PROSITE" id="PS51257">
    <property type="entry name" value="PROKAR_LIPOPROTEIN"/>
    <property type="match status" value="1"/>
</dbReference>
<sequence length="758" mass="86917">MSSKNKKILSSLIGFSSIPLLSASVMSCGFNIQKVIDREMPDDTFISSFQYAPNSWTTAYTFQPINHKILSNTNATLLNVDEYGRLYGDIVESNPDLSQSMVGDLEGQSGFKHFAYTIRKNATWCKWDGSGQIPITADDFDTTAEFVMRSSVTQSQLTTIWNSFIRGAEELNTYLKFNPTSKWEDAKEKIKNDWSYIAYDGSQKTVKGVKEGFGLSFDKAKRKVIYDLSKAAPYFESLLCYAVFSPIHLDSRENMANVTDYKESYYSGAFLPNQINFQDVIILKKNPNYWFKDLVSINTIKYLYTTANATPSTERELFEAGNSSGFLINNGDDQGWYRYVGKNIDKPVFDYVYDAPTVDQVATSSLYINTYNTYIDKGTNSQRERAIKASKLLQNKLVRAWISTKLDRSVFIKYYSEKFDGGNNISKMIRNVYTAPGVGIDNNGKDYYRYVEDEVKKMVPSNQASEIQLSDGNDMYRDKTQLFTGSNDQEIMSLIKQFMISEDIIKKDGDKFSLEVLLNPEDLGTVNPRAMMMYGRFNEIEGNPIEINVMENVTTADDYMTKSTEGNFDLFNGIWWPDYADPATFLNTLIINGDDSAKTGTQRIFDYDPINNKYNVKSLVHTKTSISEEYANTYQSFNDNVIDIDHNQDDLEKRYQLFAQQEAKYLYKDFLVMPFYIKAAPKNYSVSYVIPYTTNYALSYGNAARKDVTKILSKKIVSFEEANRQKERVENYKTEISNDKKTQKKLDKNDRNHILFEN</sequence>
<dbReference type="SUPFAM" id="SSF53850">
    <property type="entry name" value="Periplasmic binding protein-like II"/>
    <property type="match status" value="1"/>
</dbReference>
<evidence type="ECO:0000313" key="6">
    <source>
        <dbReference type="EMBL" id="AOG60459.1"/>
    </source>
</evidence>
<dbReference type="PANTHER" id="PTHR30290:SF10">
    <property type="entry name" value="PERIPLASMIC OLIGOPEPTIDE-BINDING PROTEIN-RELATED"/>
    <property type="match status" value="1"/>
</dbReference>
<evidence type="ECO:0000256" key="2">
    <source>
        <dbReference type="ARBA" id="ARBA00005695"/>
    </source>
</evidence>
<dbReference type="InterPro" id="IPR039424">
    <property type="entry name" value="SBP_5"/>
</dbReference>
<keyword evidence="4 5" id="KW-0732">Signal</keyword>
<dbReference type="Proteomes" id="UP000094378">
    <property type="component" value="Chromosome"/>
</dbReference>
<dbReference type="RefSeq" id="WP_069116414.1">
    <property type="nucleotide sequence ID" value="NZ_CP017015.1"/>
</dbReference>
<dbReference type="AlphaFoldDB" id="A0A1B3SKJ5"/>
<gene>
    <name evidence="6" type="primary">oppA</name>
    <name evidence="6" type="ORF">SHELI_v1c05080</name>
</gene>
<dbReference type="OrthoDB" id="9801912at2"/>
<comment type="similarity">
    <text evidence="2">Belongs to the bacterial solute-binding protein 5 family.</text>
</comment>
<dbReference type="PANTHER" id="PTHR30290">
    <property type="entry name" value="PERIPLASMIC BINDING COMPONENT OF ABC TRANSPORTER"/>
    <property type="match status" value="1"/>
</dbReference>
<dbReference type="EMBL" id="CP017015">
    <property type="protein sequence ID" value="AOG60459.1"/>
    <property type="molecule type" value="Genomic_DNA"/>
</dbReference>
<organism evidence="6 7">
    <name type="scientific">Spiroplasma helicoides</name>
    <dbReference type="NCBI Taxonomy" id="216938"/>
    <lineage>
        <taxon>Bacteria</taxon>
        <taxon>Bacillati</taxon>
        <taxon>Mycoplasmatota</taxon>
        <taxon>Mollicutes</taxon>
        <taxon>Entomoplasmatales</taxon>
        <taxon>Spiroplasmataceae</taxon>
        <taxon>Spiroplasma</taxon>
    </lineage>
</organism>
<protein>
    <submittedName>
        <fullName evidence="6">Oligopeptide ABC transporter substrate-binding protein</fullName>
    </submittedName>
</protein>
<evidence type="ECO:0000256" key="5">
    <source>
        <dbReference type="SAM" id="SignalP"/>
    </source>
</evidence>
<evidence type="ECO:0000256" key="3">
    <source>
        <dbReference type="ARBA" id="ARBA00022448"/>
    </source>
</evidence>
<dbReference type="GO" id="GO:0015833">
    <property type="term" value="P:peptide transport"/>
    <property type="evidence" value="ECO:0007669"/>
    <property type="project" value="TreeGrafter"/>
</dbReference>
<dbReference type="Gene3D" id="3.40.190.10">
    <property type="entry name" value="Periplasmic binding protein-like II"/>
    <property type="match status" value="1"/>
</dbReference>
<evidence type="ECO:0000256" key="1">
    <source>
        <dbReference type="ARBA" id="ARBA00004196"/>
    </source>
</evidence>
<proteinExistence type="inferred from homology"/>